<name>A0ABW2BLI1_9HYPH</name>
<dbReference type="RefSeq" id="WP_378970753.1">
    <property type="nucleotide sequence ID" value="NZ_JBHSWN010000001.1"/>
</dbReference>
<sequence>MFQRKKSEPFIADDKLHRATLRRLDEVVAPPACGTVLAEIDATVEAWLATLPSAPHILTVVLPPCDENAVVETWARQAGHQVLPPPSRQDLVAPEETVRPDLGGTGILVVPRLEDWFLRHRDGLRTVRALLSALDAVDRPVVVGCNGWAWAFLAKSAGAGALLPDPVTVRPFDAARLHGWFVSLAKAEATGSMRFRLPSTGEDVLAVDEQDTPRSDYLRRLAGRSLGIPWVAWHLWRRSLRTGDDETVADDARAVVTDGDASEQTMWVAALDEYLLPGTGDDATLHVLHALLVHGALTAAELALVLPGVGGFDMIPVLVRSGFVERRGEYLVCRAAAYPAIRDGLEAAGFPMGRV</sequence>
<keyword evidence="2" id="KW-1185">Reference proteome</keyword>
<comment type="caution">
    <text evidence="1">The sequence shown here is derived from an EMBL/GenBank/DDBJ whole genome shotgun (WGS) entry which is preliminary data.</text>
</comment>
<dbReference type="Proteomes" id="UP001596292">
    <property type="component" value="Unassembled WGS sequence"/>
</dbReference>
<reference evidence="2" key="1">
    <citation type="journal article" date="2019" name="Int. J. Syst. Evol. Microbiol.">
        <title>The Global Catalogue of Microorganisms (GCM) 10K type strain sequencing project: providing services to taxonomists for standard genome sequencing and annotation.</title>
        <authorList>
            <consortium name="The Broad Institute Genomics Platform"/>
            <consortium name="The Broad Institute Genome Sequencing Center for Infectious Disease"/>
            <person name="Wu L."/>
            <person name="Ma J."/>
        </authorList>
    </citation>
    <scope>NUCLEOTIDE SEQUENCE [LARGE SCALE GENOMIC DNA]</scope>
    <source>
        <strain evidence="2">CCUG 48316</strain>
    </source>
</reference>
<gene>
    <name evidence="1" type="ORF">ACFQE0_14330</name>
</gene>
<organism evidence="1 2">
    <name type="scientific">Methylobacterium komagatae</name>
    <dbReference type="NCBI Taxonomy" id="374425"/>
    <lineage>
        <taxon>Bacteria</taxon>
        <taxon>Pseudomonadati</taxon>
        <taxon>Pseudomonadota</taxon>
        <taxon>Alphaproteobacteria</taxon>
        <taxon>Hyphomicrobiales</taxon>
        <taxon>Methylobacteriaceae</taxon>
        <taxon>Methylobacterium</taxon>
    </lineage>
</organism>
<protein>
    <submittedName>
        <fullName evidence="1">Uncharacterized protein</fullName>
    </submittedName>
</protein>
<dbReference type="EMBL" id="JBHSWN010000001">
    <property type="protein sequence ID" value="MFC6790684.1"/>
    <property type="molecule type" value="Genomic_DNA"/>
</dbReference>
<accession>A0ABW2BLI1</accession>
<evidence type="ECO:0000313" key="1">
    <source>
        <dbReference type="EMBL" id="MFC6790684.1"/>
    </source>
</evidence>
<proteinExistence type="predicted"/>
<evidence type="ECO:0000313" key="2">
    <source>
        <dbReference type="Proteomes" id="UP001596292"/>
    </source>
</evidence>